<dbReference type="InterPro" id="IPR021109">
    <property type="entry name" value="Peptidase_aspartic_dom_sf"/>
</dbReference>
<dbReference type="Pfam" id="PF13975">
    <property type="entry name" value="gag-asp_proteas"/>
    <property type="match status" value="1"/>
</dbReference>
<keyword evidence="3" id="KW-0064">Aspartyl protease</keyword>
<comment type="similarity">
    <text evidence="1">Belongs to the DDI1 family.</text>
</comment>
<dbReference type="Pfam" id="PF13650">
    <property type="entry name" value="Asp_protease_2"/>
    <property type="match status" value="1"/>
</dbReference>
<dbReference type="PANTHER" id="PTHR12917:SF1">
    <property type="entry name" value="AT13091P"/>
    <property type="match status" value="1"/>
</dbReference>
<name>A0ABV6JSV6_9PROT</name>
<evidence type="ECO:0000313" key="6">
    <source>
        <dbReference type="Proteomes" id="UP001589865"/>
    </source>
</evidence>
<dbReference type="Gene3D" id="2.40.70.10">
    <property type="entry name" value="Acid Proteases"/>
    <property type="match status" value="2"/>
</dbReference>
<dbReference type="InterPro" id="IPR034122">
    <property type="entry name" value="Retropepsin-like_bacterial"/>
</dbReference>
<dbReference type="Proteomes" id="UP001589865">
    <property type="component" value="Unassembled WGS sequence"/>
</dbReference>
<dbReference type="SUPFAM" id="SSF50630">
    <property type="entry name" value="Acid proteases"/>
    <property type="match status" value="2"/>
</dbReference>
<dbReference type="RefSeq" id="WP_377043096.1">
    <property type="nucleotide sequence ID" value="NZ_JBHLUN010000002.1"/>
</dbReference>
<dbReference type="InterPro" id="IPR001969">
    <property type="entry name" value="Aspartic_peptidase_AS"/>
</dbReference>
<dbReference type="GO" id="GO:0016787">
    <property type="term" value="F:hydrolase activity"/>
    <property type="evidence" value="ECO:0007669"/>
    <property type="project" value="UniProtKB-KW"/>
</dbReference>
<evidence type="ECO:0000256" key="4">
    <source>
        <dbReference type="ARBA" id="ARBA00022801"/>
    </source>
</evidence>
<dbReference type="EC" id="3.4.23.-" evidence="5"/>
<keyword evidence="6" id="KW-1185">Reference proteome</keyword>
<gene>
    <name evidence="5" type="ORF">ACFFGY_04020</name>
</gene>
<evidence type="ECO:0000256" key="3">
    <source>
        <dbReference type="ARBA" id="ARBA00022750"/>
    </source>
</evidence>
<dbReference type="CDD" id="cd05483">
    <property type="entry name" value="retropepsin_like_bacteria"/>
    <property type="match status" value="2"/>
</dbReference>
<evidence type="ECO:0000256" key="1">
    <source>
        <dbReference type="ARBA" id="ARBA00009136"/>
    </source>
</evidence>
<evidence type="ECO:0000256" key="2">
    <source>
        <dbReference type="ARBA" id="ARBA00022670"/>
    </source>
</evidence>
<keyword evidence="2" id="KW-0645">Protease</keyword>
<comment type="caution">
    <text evidence="5">The sequence shown here is derived from an EMBL/GenBank/DDBJ whole genome shotgun (WGS) entry which is preliminary data.</text>
</comment>
<dbReference type="EMBL" id="JBHLUN010000002">
    <property type="protein sequence ID" value="MFC0407401.1"/>
    <property type="molecule type" value="Genomic_DNA"/>
</dbReference>
<sequence length="322" mass="33618">MSVTQQVGTPGAVAPGPVAPAAIPRRVAALLPLLLLPAACSAARCGDGDAVPVTFREGHAFVPAGINGQAVELALDTGSERTVLTQEAVTRLRLPTVAGSGQATVGIDSTTRLDDAAVEDLRVGAMTASRMAFPVVPLPMLEGRRPLAAGALGTDALSLSEIDLDLPHGVMTAYPIERCAVRQPLWPGRAVALPSDRLPGGRLAIRVRLDDQPLVALIDSGAAASVITATVAARLGLTAEILRRDPTAEAVGTGSAARLVHLHRFRALQLGDAGPVLRDLPVVVLGDTFEDHDMLLGLDVLQQVRLWLSYRDARVFAEAPAR</sequence>
<proteinExistence type="inferred from homology"/>
<reference evidence="5 6" key="1">
    <citation type="submission" date="2024-09" db="EMBL/GenBank/DDBJ databases">
        <authorList>
            <person name="Sun Q."/>
            <person name="Mori K."/>
        </authorList>
    </citation>
    <scope>NUCLEOTIDE SEQUENCE [LARGE SCALE GENOMIC DNA]</scope>
    <source>
        <strain evidence="5 6">TBRC 5777</strain>
    </source>
</reference>
<dbReference type="PROSITE" id="PS00141">
    <property type="entry name" value="ASP_PROTEASE"/>
    <property type="match status" value="2"/>
</dbReference>
<evidence type="ECO:0000313" key="5">
    <source>
        <dbReference type="EMBL" id="MFC0407401.1"/>
    </source>
</evidence>
<dbReference type="PANTHER" id="PTHR12917">
    <property type="entry name" value="ASPARTYL PROTEASE DDI-RELATED"/>
    <property type="match status" value="1"/>
</dbReference>
<protein>
    <submittedName>
        <fullName evidence="5">Retroviral-like aspartic protease family protein</fullName>
        <ecNumber evidence="5">3.4.23.-</ecNumber>
    </submittedName>
</protein>
<keyword evidence="4 5" id="KW-0378">Hydrolase</keyword>
<organism evidence="5 6">
    <name type="scientific">Roseomonas elaeocarpi</name>
    <dbReference type="NCBI Taxonomy" id="907779"/>
    <lineage>
        <taxon>Bacteria</taxon>
        <taxon>Pseudomonadati</taxon>
        <taxon>Pseudomonadota</taxon>
        <taxon>Alphaproteobacteria</taxon>
        <taxon>Acetobacterales</taxon>
        <taxon>Roseomonadaceae</taxon>
        <taxon>Roseomonas</taxon>
    </lineage>
</organism>
<accession>A0ABV6JSV6</accession>